<keyword evidence="2" id="KW-1185">Reference proteome</keyword>
<accession>A0A1E3PU48</accession>
<reference evidence="1 2" key="1">
    <citation type="journal article" date="2016" name="Proc. Natl. Acad. Sci. U.S.A.">
        <title>Comparative genomics of biotechnologically important yeasts.</title>
        <authorList>
            <person name="Riley R."/>
            <person name="Haridas S."/>
            <person name="Wolfe K.H."/>
            <person name="Lopes M.R."/>
            <person name="Hittinger C.T."/>
            <person name="Goeker M."/>
            <person name="Salamov A.A."/>
            <person name="Wisecaver J.H."/>
            <person name="Long T.M."/>
            <person name="Calvey C.H."/>
            <person name="Aerts A.L."/>
            <person name="Barry K.W."/>
            <person name="Choi C."/>
            <person name="Clum A."/>
            <person name="Coughlan A.Y."/>
            <person name="Deshpande S."/>
            <person name="Douglass A.P."/>
            <person name="Hanson S.J."/>
            <person name="Klenk H.-P."/>
            <person name="LaButti K.M."/>
            <person name="Lapidus A."/>
            <person name="Lindquist E.A."/>
            <person name="Lipzen A.M."/>
            <person name="Meier-Kolthoff J.P."/>
            <person name="Ohm R.A."/>
            <person name="Otillar R.P."/>
            <person name="Pangilinan J.L."/>
            <person name="Peng Y."/>
            <person name="Rokas A."/>
            <person name="Rosa C.A."/>
            <person name="Scheuner C."/>
            <person name="Sibirny A.A."/>
            <person name="Slot J.C."/>
            <person name="Stielow J.B."/>
            <person name="Sun H."/>
            <person name="Kurtzman C.P."/>
            <person name="Blackwell M."/>
            <person name="Grigoriev I.V."/>
            <person name="Jeffries T.W."/>
        </authorList>
    </citation>
    <scope>NUCLEOTIDE SEQUENCE [LARGE SCALE GENOMIC DNA]</scope>
    <source>
        <strain evidence="1 2">NRRL Y-11557</strain>
    </source>
</reference>
<dbReference type="EMBL" id="KV454307">
    <property type="protein sequence ID" value="ODQ68949.1"/>
    <property type="molecule type" value="Genomic_DNA"/>
</dbReference>
<protein>
    <submittedName>
        <fullName evidence="1">Uncharacterized protein</fullName>
    </submittedName>
</protein>
<dbReference type="Proteomes" id="UP000094385">
    <property type="component" value="Unassembled WGS sequence"/>
</dbReference>
<dbReference type="AlphaFoldDB" id="A0A1E3PU48"/>
<organism evidence="1 2">
    <name type="scientific">Lipomyces starkeyi NRRL Y-11557</name>
    <dbReference type="NCBI Taxonomy" id="675824"/>
    <lineage>
        <taxon>Eukaryota</taxon>
        <taxon>Fungi</taxon>
        <taxon>Dikarya</taxon>
        <taxon>Ascomycota</taxon>
        <taxon>Saccharomycotina</taxon>
        <taxon>Lipomycetes</taxon>
        <taxon>Lipomycetales</taxon>
        <taxon>Lipomycetaceae</taxon>
        <taxon>Lipomyces</taxon>
    </lineage>
</organism>
<evidence type="ECO:0000313" key="2">
    <source>
        <dbReference type="Proteomes" id="UP000094385"/>
    </source>
</evidence>
<evidence type="ECO:0000313" key="1">
    <source>
        <dbReference type="EMBL" id="ODQ68949.1"/>
    </source>
</evidence>
<gene>
    <name evidence="1" type="ORF">LIPSTDRAFT_204394</name>
</gene>
<name>A0A1E3PU48_LIPST</name>
<sequence length="70" mass="7937">MISRAVLLVHCQCSGHAQVSSWILYELQSDYGSASQARDLAPNFSFSHKSSLPNCRSTSLELYQLDRRYL</sequence>
<proteinExistence type="predicted"/>